<gene>
    <name evidence="1" type="ORF">RUM43_006280</name>
</gene>
<dbReference type="Proteomes" id="UP001372834">
    <property type="component" value="Unassembled WGS sequence"/>
</dbReference>
<dbReference type="EMBL" id="JAWJWE010000037">
    <property type="protein sequence ID" value="KAK6625979.1"/>
    <property type="molecule type" value="Genomic_DNA"/>
</dbReference>
<name>A0AAN8PEP7_POLSC</name>
<protein>
    <submittedName>
        <fullName evidence="1">Uncharacterized protein</fullName>
    </submittedName>
</protein>
<comment type="caution">
    <text evidence="1">The sequence shown here is derived from an EMBL/GenBank/DDBJ whole genome shotgun (WGS) entry which is preliminary data.</text>
</comment>
<dbReference type="AlphaFoldDB" id="A0AAN8PEP7"/>
<sequence length="96" mass="10934">MNKHIELNDEWLCILTGSDKWTGNGSLRFARGGQQYHGRDTVKGPRLGQPHTDRCMKYAGGALNVVKKKDLGWSHPIECLPLPFQLWRMVNTNQNT</sequence>
<organism evidence="1 2">
    <name type="scientific">Polyplax serrata</name>
    <name type="common">Common mouse louse</name>
    <dbReference type="NCBI Taxonomy" id="468196"/>
    <lineage>
        <taxon>Eukaryota</taxon>
        <taxon>Metazoa</taxon>
        <taxon>Ecdysozoa</taxon>
        <taxon>Arthropoda</taxon>
        <taxon>Hexapoda</taxon>
        <taxon>Insecta</taxon>
        <taxon>Pterygota</taxon>
        <taxon>Neoptera</taxon>
        <taxon>Paraneoptera</taxon>
        <taxon>Psocodea</taxon>
        <taxon>Troctomorpha</taxon>
        <taxon>Phthiraptera</taxon>
        <taxon>Anoplura</taxon>
        <taxon>Polyplacidae</taxon>
        <taxon>Polyplax</taxon>
    </lineage>
</organism>
<accession>A0AAN8PEP7</accession>
<proteinExistence type="predicted"/>
<evidence type="ECO:0000313" key="2">
    <source>
        <dbReference type="Proteomes" id="UP001372834"/>
    </source>
</evidence>
<reference evidence="1 2" key="1">
    <citation type="submission" date="2023-10" db="EMBL/GenBank/DDBJ databases">
        <title>Genomes of two closely related lineages of the louse Polyplax serrata with different host specificities.</title>
        <authorList>
            <person name="Martinu J."/>
            <person name="Tarabai H."/>
            <person name="Stefka J."/>
            <person name="Hypsa V."/>
        </authorList>
    </citation>
    <scope>NUCLEOTIDE SEQUENCE [LARGE SCALE GENOMIC DNA]</scope>
    <source>
        <strain evidence="1">HR10_N</strain>
    </source>
</reference>
<evidence type="ECO:0000313" key="1">
    <source>
        <dbReference type="EMBL" id="KAK6625979.1"/>
    </source>
</evidence>